<comment type="caution">
    <text evidence="3">The sequence shown here is derived from an EMBL/GenBank/DDBJ whole genome shotgun (WGS) entry which is preliminary data.</text>
</comment>
<keyword evidence="2" id="KW-0238">DNA-binding</keyword>
<accession>A0A942ULW5</accession>
<dbReference type="Proteomes" id="UP000676456">
    <property type="component" value="Unassembled WGS sequence"/>
</dbReference>
<keyword evidence="3" id="KW-0255">Endonuclease</keyword>
<dbReference type="GO" id="GO:0003677">
    <property type="term" value="F:DNA binding"/>
    <property type="evidence" value="ECO:0007669"/>
    <property type="project" value="UniProtKB-KW"/>
</dbReference>
<proteinExistence type="predicted"/>
<keyword evidence="1" id="KW-0680">Restriction system</keyword>
<sequence>MKLYEIAEFTQGAFTNRLETLSSEVETTKVKPLSLKEFNETLGLSYRISNEKNAEITVPNEKLVPQLLTDTNSLILHTHTQKVALLPEKYSGLLLTNNFIKIQLACDVDEAFFEWYFNEHSSIQKQLAVLSEGTVTSLLKLSHLKELEIDLLPIQQQITIGKIAKLKKRKESLMAEKSELQQMYIQQKLIKGMNNNQSHFRRK</sequence>
<protein>
    <submittedName>
        <fullName evidence="3">Restriction endonuclease subunit S</fullName>
    </submittedName>
</protein>
<name>A0A942ULW5_9BACI</name>
<dbReference type="RefSeq" id="WP_213098827.1">
    <property type="nucleotide sequence ID" value="NZ_JAGYPN010000002.1"/>
</dbReference>
<dbReference type="AlphaFoldDB" id="A0A942ULW5"/>
<keyword evidence="3" id="KW-0540">Nuclease</keyword>
<keyword evidence="4" id="KW-1185">Reference proteome</keyword>
<organism evidence="3 4">
    <name type="scientific">Lederbergia citrea</name>
    <dbReference type="NCBI Taxonomy" id="2833581"/>
    <lineage>
        <taxon>Bacteria</taxon>
        <taxon>Bacillati</taxon>
        <taxon>Bacillota</taxon>
        <taxon>Bacilli</taxon>
        <taxon>Bacillales</taxon>
        <taxon>Bacillaceae</taxon>
        <taxon>Lederbergia</taxon>
    </lineage>
</organism>
<reference evidence="3 4" key="1">
    <citation type="submission" date="2021-05" db="EMBL/GenBank/DDBJ databases">
        <title>Novel Bacillus species.</title>
        <authorList>
            <person name="Liu G."/>
        </authorList>
    </citation>
    <scope>NUCLEOTIDE SEQUENCE [LARGE SCALE GENOMIC DNA]</scope>
    <source>
        <strain evidence="3 4">FJAT-49682</strain>
    </source>
</reference>
<gene>
    <name evidence="3" type="ORF">KHA91_13940</name>
</gene>
<evidence type="ECO:0000256" key="2">
    <source>
        <dbReference type="ARBA" id="ARBA00023125"/>
    </source>
</evidence>
<evidence type="ECO:0000256" key="1">
    <source>
        <dbReference type="ARBA" id="ARBA00022747"/>
    </source>
</evidence>
<evidence type="ECO:0000313" key="3">
    <source>
        <dbReference type="EMBL" id="MBS4223851.1"/>
    </source>
</evidence>
<dbReference type="GO" id="GO:0009307">
    <property type="term" value="P:DNA restriction-modification system"/>
    <property type="evidence" value="ECO:0007669"/>
    <property type="project" value="UniProtKB-KW"/>
</dbReference>
<dbReference type="SUPFAM" id="SSF116734">
    <property type="entry name" value="DNA methylase specificity domain"/>
    <property type="match status" value="1"/>
</dbReference>
<dbReference type="GO" id="GO:0004519">
    <property type="term" value="F:endonuclease activity"/>
    <property type="evidence" value="ECO:0007669"/>
    <property type="project" value="UniProtKB-KW"/>
</dbReference>
<dbReference type="EMBL" id="JAGYPN010000002">
    <property type="protein sequence ID" value="MBS4223851.1"/>
    <property type="molecule type" value="Genomic_DNA"/>
</dbReference>
<dbReference type="Gene3D" id="3.90.220.20">
    <property type="entry name" value="DNA methylase specificity domains"/>
    <property type="match status" value="1"/>
</dbReference>
<evidence type="ECO:0000313" key="4">
    <source>
        <dbReference type="Proteomes" id="UP000676456"/>
    </source>
</evidence>
<dbReference type="InterPro" id="IPR044946">
    <property type="entry name" value="Restrct_endonuc_typeI_TRD_sf"/>
</dbReference>
<keyword evidence="3" id="KW-0378">Hydrolase</keyword>